<proteinExistence type="predicted"/>
<protein>
    <submittedName>
        <fullName evidence="2">DUF2314 domain-containing protein</fullName>
    </submittedName>
</protein>
<dbReference type="KEGG" id="lsx:H8B22_12045"/>
<evidence type="ECO:0000256" key="1">
    <source>
        <dbReference type="SAM" id="SignalP"/>
    </source>
</evidence>
<keyword evidence="1" id="KW-0732">Signal</keyword>
<reference evidence="2 3" key="1">
    <citation type="submission" date="2020-08" db="EMBL/GenBank/DDBJ databases">
        <title>Lysobacter sp. II4 sp. nov., isolated from soil.</title>
        <authorList>
            <person name="Woo C.Y."/>
            <person name="Kim J."/>
        </authorList>
    </citation>
    <scope>NUCLEOTIDE SEQUENCE [LARGE SCALE GENOMIC DNA]</scope>
    <source>
        <strain evidence="2 3">II4</strain>
    </source>
</reference>
<sequence length="156" mass="16941">MRILISVALFLSSATCFAQDPRLSPNAPEDKPVSVQTEGLSNFEAAIAPYVAQAKATYPQAKSKFLAGLPKGQSFFVTTQLRRNGLVEQVFVAVRSIDGDLISGRIWSDVQLVPGFKHGDAYRLPETEIIDWLITHPDGSEEGNVVGKFLDTYGGA</sequence>
<evidence type="ECO:0000313" key="3">
    <source>
        <dbReference type="Proteomes" id="UP000516018"/>
    </source>
</evidence>
<feature type="signal peptide" evidence="1">
    <location>
        <begin position="1"/>
        <end position="18"/>
    </location>
</feature>
<dbReference type="AlphaFoldDB" id="A0A7H0FVZ6"/>
<feature type="chain" id="PRO_5028999463" evidence="1">
    <location>
        <begin position="19"/>
        <end position="156"/>
    </location>
</feature>
<name>A0A7H0FVZ6_9GAMM</name>
<keyword evidence="3" id="KW-1185">Reference proteome</keyword>
<dbReference type="RefSeq" id="WP_187711654.1">
    <property type="nucleotide sequence ID" value="NZ_CP060820.1"/>
</dbReference>
<dbReference type="Proteomes" id="UP000516018">
    <property type="component" value="Chromosome"/>
</dbReference>
<dbReference type="EMBL" id="CP060820">
    <property type="protein sequence ID" value="QNP40212.1"/>
    <property type="molecule type" value="Genomic_DNA"/>
</dbReference>
<evidence type="ECO:0000313" key="2">
    <source>
        <dbReference type="EMBL" id="QNP40212.1"/>
    </source>
</evidence>
<accession>A0A7H0FVZ6</accession>
<organism evidence="2 3">
    <name type="scientific">Agrilutibacter terrestris</name>
    <dbReference type="NCBI Taxonomy" id="2865112"/>
    <lineage>
        <taxon>Bacteria</taxon>
        <taxon>Pseudomonadati</taxon>
        <taxon>Pseudomonadota</taxon>
        <taxon>Gammaproteobacteria</taxon>
        <taxon>Lysobacterales</taxon>
        <taxon>Lysobacteraceae</taxon>
        <taxon>Agrilutibacter</taxon>
    </lineage>
</organism>
<gene>
    <name evidence="2" type="ORF">H8B22_12045</name>
</gene>